<dbReference type="PANTHER" id="PTHR43818:SF12">
    <property type="entry name" value="NADH-DEPENDENT DEHYDROGENASE-RELATED"/>
    <property type="match status" value="1"/>
</dbReference>
<proteinExistence type="predicted"/>
<dbReference type="Pfam" id="PF01408">
    <property type="entry name" value="GFO_IDH_MocA"/>
    <property type="match status" value="1"/>
</dbReference>
<evidence type="ECO:0000259" key="2">
    <source>
        <dbReference type="Pfam" id="PF02894"/>
    </source>
</evidence>
<dbReference type="RefSeq" id="WP_185788315.1">
    <property type="nucleotide sequence ID" value="NZ_JACLCP010000001.1"/>
</dbReference>
<dbReference type="GO" id="GO:0000166">
    <property type="term" value="F:nucleotide binding"/>
    <property type="evidence" value="ECO:0007669"/>
    <property type="project" value="InterPro"/>
</dbReference>
<dbReference type="Gene3D" id="3.40.50.720">
    <property type="entry name" value="NAD(P)-binding Rossmann-like Domain"/>
    <property type="match status" value="1"/>
</dbReference>
<gene>
    <name evidence="3" type="ORF">H7F21_06100</name>
</gene>
<dbReference type="Pfam" id="PF02894">
    <property type="entry name" value="GFO_IDH_MocA_C"/>
    <property type="match status" value="1"/>
</dbReference>
<keyword evidence="4" id="KW-1185">Reference proteome</keyword>
<dbReference type="Gene3D" id="3.30.360.10">
    <property type="entry name" value="Dihydrodipicolinate Reductase, domain 2"/>
    <property type="match status" value="1"/>
</dbReference>
<reference evidence="3" key="1">
    <citation type="submission" date="2020-08" db="EMBL/GenBank/DDBJ databases">
        <title>Winogradskyella ouciana sp. nov., isolated from the hadal seawater of the Mariana Trench.</title>
        <authorList>
            <person name="He X."/>
        </authorList>
    </citation>
    <scope>NUCLEOTIDE SEQUENCE [LARGE SCALE GENOMIC DNA]</scope>
    <source>
        <strain evidence="3">KCTC 52348</strain>
    </source>
</reference>
<sequence>MKRRAFIKKTTVATAGIAGTSYLYGNILSNINANTTINIGVIGTGVRGSGLMSMINGIDHVNVIAGCDVLPFRLNKGLAKANSKPKGYSDYRKLLDNKDIDAVIVATPFNTHSKITIDALDAGKHVFCEKTLAKGYDGIRDLVNKAKHSKNIFQTGHQYHSSRLYTHVVDLIKEGKVGDITAFECQWNRHGNWRRPVPDPKFEKAINWRMYREFSGGLTAELGSHQIDFVNWVLNETPNQVMGIGGVDYWKDGRETYDNVHLIYSYPNGVKANFTYLTSNAKDGYQIKVIGDKGTIIIDMKNAWFYPEGKKKNKVLGDVDGVSGATVQWDKDKGYKIDVEHLDPSKQALLDFKSSITNNKIPESNVVTGAKAAVCVQMGLDAMYKNDIVKWDETLFKNS</sequence>
<dbReference type="InterPro" id="IPR000683">
    <property type="entry name" value="Gfo/Idh/MocA-like_OxRdtase_N"/>
</dbReference>
<accession>A0A842IR39</accession>
<feature type="domain" description="Gfo/Idh/MocA-like oxidoreductase N-terminal" evidence="1">
    <location>
        <begin position="37"/>
        <end position="157"/>
    </location>
</feature>
<comment type="caution">
    <text evidence="3">The sequence shown here is derived from an EMBL/GenBank/DDBJ whole genome shotgun (WGS) entry which is preliminary data.</text>
</comment>
<dbReference type="InterPro" id="IPR004104">
    <property type="entry name" value="Gfo/Idh/MocA-like_OxRdtase_C"/>
</dbReference>
<dbReference type="AlphaFoldDB" id="A0A842IR39"/>
<dbReference type="Proteomes" id="UP000533900">
    <property type="component" value="Unassembled WGS sequence"/>
</dbReference>
<dbReference type="EMBL" id="JACLCP010000001">
    <property type="protein sequence ID" value="MBC2844659.1"/>
    <property type="molecule type" value="Genomic_DNA"/>
</dbReference>
<evidence type="ECO:0000313" key="4">
    <source>
        <dbReference type="Proteomes" id="UP000533900"/>
    </source>
</evidence>
<organism evidence="3 4">
    <name type="scientific">Winogradskyella flava</name>
    <dbReference type="NCBI Taxonomy" id="1884876"/>
    <lineage>
        <taxon>Bacteria</taxon>
        <taxon>Pseudomonadati</taxon>
        <taxon>Bacteroidota</taxon>
        <taxon>Flavobacteriia</taxon>
        <taxon>Flavobacteriales</taxon>
        <taxon>Flavobacteriaceae</taxon>
        <taxon>Winogradskyella</taxon>
    </lineage>
</organism>
<protein>
    <submittedName>
        <fullName evidence="3">Gfo/Idh/MocA family oxidoreductase</fullName>
    </submittedName>
</protein>
<dbReference type="SUPFAM" id="SSF55347">
    <property type="entry name" value="Glyceraldehyde-3-phosphate dehydrogenase-like, C-terminal domain"/>
    <property type="match status" value="1"/>
</dbReference>
<dbReference type="SUPFAM" id="SSF51735">
    <property type="entry name" value="NAD(P)-binding Rossmann-fold domains"/>
    <property type="match status" value="1"/>
</dbReference>
<evidence type="ECO:0000259" key="1">
    <source>
        <dbReference type="Pfam" id="PF01408"/>
    </source>
</evidence>
<dbReference type="PANTHER" id="PTHR43818">
    <property type="entry name" value="BCDNA.GH03377"/>
    <property type="match status" value="1"/>
</dbReference>
<name>A0A842IR39_9FLAO</name>
<dbReference type="InterPro" id="IPR036291">
    <property type="entry name" value="NAD(P)-bd_dom_sf"/>
</dbReference>
<feature type="domain" description="Gfo/Idh/MocA-like oxidoreductase C-terminal" evidence="2">
    <location>
        <begin position="170"/>
        <end position="385"/>
    </location>
</feature>
<evidence type="ECO:0000313" key="3">
    <source>
        <dbReference type="EMBL" id="MBC2844659.1"/>
    </source>
</evidence>
<dbReference type="InterPro" id="IPR050463">
    <property type="entry name" value="Gfo/Idh/MocA_oxidrdct_glycsds"/>
</dbReference>